<sequence length="633" mass="73170">MIPDFGPDSSSGSDEHPPSSPSLHSRRSRVKHLSRRVKKKAKKVLNVDSTEGLVHAREDGGFDDVEGNPAFNPQTVFHEKPVSVSDALHHAKDGLQAAACTVIHPKESAKRKAAAKLATPEQPFLSQKADKVLLEAHERLEVARKSTDTDEENDAEEYEEEVENLQAQRESLRVAWTTSRFVHRARVVPAQYIEHPRFEEFRIRDSDEKHISTDWTRLWGHCCLYTTQDYRALGDDTSLDQPAFSRHLLIEHLERVLMASAPWQSYFQRLRNTYRWKDPRKTGKWFLVFTTLWIMDYVLTFCLCYCVYIVLSNRYSHRSVRSLRESHERAMDDGATAFKISELIHRHGAGEWLDPLIDEVGPRAQLELHDLADHLERMQNFYDWKAPEKTWATLFCIVSAIILGVFTPAGYSMRVLTFVAIWWFFMGRPVASHYPRFRRTVSPVSYVFWDLPTHAQWSFRYLNNKAQEMRERTIRRALGNNDIEEPDAREATIDGDEIFVDAPSFPTDNPPLAEREVYFLTFRCRYHGVPGRLGISPSGISFIRLFPAKELWSRHFHDISEMRKITGSAMGRSVVKMFEGKTLEFTFVDGDVDRVEAVRKRDEAFNSIIGFSSLMWQMLEPVEGQNEEEVEGN</sequence>
<gene>
    <name evidence="4" type="ORF">SLS56_003471</name>
</gene>
<name>A0ABR3SZT9_9PEZI</name>
<evidence type="ECO:0008006" key="6">
    <source>
        <dbReference type="Google" id="ProtNLM"/>
    </source>
</evidence>
<keyword evidence="3" id="KW-0472">Membrane</keyword>
<dbReference type="PANTHER" id="PTHR37402">
    <property type="entry name" value="GRAM DOMAIN-CONTAINING PROTEIN 4"/>
    <property type="match status" value="1"/>
</dbReference>
<feature type="region of interest" description="Disordered" evidence="2">
    <location>
        <begin position="1"/>
        <end position="42"/>
    </location>
</feature>
<dbReference type="InterPro" id="IPR037847">
    <property type="entry name" value="GRAMDC4"/>
</dbReference>
<evidence type="ECO:0000256" key="3">
    <source>
        <dbReference type="SAM" id="Phobius"/>
    </source>
</evidence>
<keyword evidence="5" id="KW-1185">Reference proteome</keyword>
<feature type="compositionally biased region" description="Low complexity" evidence="2">
    <location>
        <begin position="1"/>
        <end position="12"/>
    </location>
</feature>
<evidence type="ECO:0000313" key="4">
    <source>
        <dbReference type="EMBL" id="KAL1632572.1"/>
    </source>
</evidence>
<protein>
    <recommendedName>
        <fullName evidence="6">GRAM domain-containing protein</fullName>
    </recommendedName>
</protein>
<dbReference type="EMBL" id="JAJVDC020000028">
    <property type="protein sequence ID" value="KAL1632572.1"/>
    <property type="molecule type" value="Genomic_DNA"/>
</dbReference>
<evidence type="ECO:0000256" key="2">
    <source>
        <dbReference type="SAM" id="MobiDB-lite"/>
    </source>
</evidence>
<keyword evidence="1" id="KW-0175">Coiled coil</keyword>
<dbReference type="PANTHER" id="PTHR37402:SF1">
    <property type="entry name" value="GRAM DOMAIN-CONTAINING PROTEIN 4"/>
    <property type="match status" value="1"/>
</dbReference>
<keyword evidence="3" id="KW-1133">Transmembrane helix</keyword>
<feature type="coiled-coil region" evidence="1">
    <location>
        <begin position="148"/>
        <end position="175"/>
    </location>
</feature>
<feature type="transmembrane region" description="Helical" evidence="3">
    <location>
        <begin position="391"/>
        <end position="409"/>
    </location>
</feature>
<dbReference type="Proteomes" id="UP001521116">
    <property type="component" value="Unassembled WGS sequence"/>
</dbReference>
<keyword evidence="3" id="KW-0812">Transmembrane</keyword>
<evidence type="ECO:0000313" key="5">
    <source>
        <dbReference type="Proteomes" id="UP001521116"/>
    </source>
</evidence>
<accession>A0ABR3SZT9</accession>
<evidence type="ECO:0000256" key="1">
    <source>
        <dbReference type="SAM" id="Coils"/>
    </source>
</evidence>
<feature type="transmembrane region" description="Helical" evidence="3">
    <location>
        <begin position="285"/>
        <end position="311"/>
    </location>
</feature>
<proteinExistence type="predicted"/>
<reference evidence="4 5" key="1">
    <citation type="submission" date="2024-02" db="EMBL/GenBank/DDBJ databases">
        <title>De novo assembly and annotation of 12 fungi associated with fruit tree decline syndrome in Ontario, Canada.</title>
        <authorList>
            <person name="Sulman M."/>
            <person name="Ellouze W."/>
            <person name="Ilyukhin E."/>
        </authorList>
    </citation>
    <scope>NUCLEOTIDE SEQUENCE [LARGE SCALE GENOMIC DNA]</scope>
    <source>
        <strain evidence="4 5">M1-105</strain>
    </source>
</reference>
<comment type="caution">
    <text evidence="4">The sequence shown here is derived from an EMBL/GenBank/DDBJ whole genome shotgun (WGS) entry which is preliminary data.</text>
</comment>
<feature type="compositionally biased region" description="Basic residues" evidence="2">
    <location>
        <begin position="24"/>
        <end position="42"/>
    </location>
</feature>
<organism evidence="4 5">
    <name type="scientific">Neofusicoccum ribis</name>
    <dbReference type="NCBI Taxonomy" id="45134"/>
    <lineage>
        <taxon>Eukaryota</taxon>
        <taxon>Fungi</taxon>
        <taxon>Dikarya</taxon>
        <taxon>Ascomycota</taxon>
        <taxon>Pezizomycotina</taxon>
        <taxon>Dothideomycetes</taxon>
        <taxon>Dothideomycetes incertae sedis</taxon>
        <taxon>Botryosphaeriales</taxon>
        <taxon>Botryosphaeriaceae</taxon>
        <taxon>Neofusicoccum</taxon>
    </lineage>
</organism>